<accession>A0A437MV78</accession>
<dbReference type="PANTHER" id="PTHR43280:SF2">
    <property type="entry name" value="HTH-TYPE TRANSCRIPTIONAL REGULATOR EXSA"/>
    <property type="match status" value="1"/>
</dbReference>
<dbReference type="GO" id="GO:0003700">
    <property type="term" value="F:DNA-binding transcription factor activity"/>
    <property type="evidence" value="ECO:0007669"/>
    <property type="project" value="InterPro"/>
</dbReference>
<evidence type="ECO:0000259" key="3">
    <source>
        <dbReference type="PROSITE" id="PS50112"/>
    </source>
</evidence>
<evidence type="ECO:0000256" key="1">
    <source>
        <dbReference type="ARBA" id="ARBA00023125"/>
    </source>
</evidence>
<dbReference type="Pfam" id="PF08447">
    <property type="entry name" value="PAS_3"/>
    <property type="match status" value="1"/>
</dbReference>
<dbReference type="RefSeq" id="WP_127703946.1">
    <property type="nucleotide sequence ID" value="NZ_SACK01000002.1"/>
</dbReference>
<proteinExistence type="predicted"/>
<dbReference type="SMART" id="SM00342">
    <property type="entry name" value="HTH_ARAC"/>
    <property type="match status" value="1"/>
</dbReference>
<sequence>MPYFSSDNQYDLALFFDLFPDMMCIAGNDGYFKKINPAFTNTLGYSSEELLSKPINSFIYPDDQNHTLKVLGLIEEYSPVLNFENRYIAKSGEIIWLVWTSIKIECEGLVFATAKDITYRKKLEEYHRIALIINKQPENISSVKAEHPVSIYDNLSPADQRWLDELEKLIRKYTGKVEVTIGLLSYELAVSERQLYRRIKSITGITPNKYIRIIKLQIAHEAIKTGKYRTVNEISYAAGFETPAYFNKLFKEVYNLNVLELL</sequence>
<dbReference type="SUPFAM" id="SSF55785">
    <property type="entry name" value="PYP-like sensor domain (PAS domain)"/>
    <property type="match status" value="1"/>
</dbReference>
<protein>
    <submittedName>
        <fullName evidence="4">PAS domain S-box protein</fullName>
    </submittedName>
</protein>
<dbReference type="Pfam" id="PF12833">
    <property type="entry name" value="HTH_18"/>
    <property type="match status" value="1"/>
</dbReference>
<evidence type="ECO:0000313" key="5">
    <source>
        <dbReference type="Proteomes" id="UP000282759"/>
    </source>
</evidence>
<dbReference type="OrthoDB" id="1522284at2"/>
<dbReference type="NCBIfam" id="TIGR00229">
    <property type="entry name" value="sensory_box"/>
    <property type="match status" value="1"/>
</dbReference>
<feature type="domain" description="PAS" evidence="3">
    <location>
        <begin position="8"/>
        <end position="71"/>
    </location>
</feature>
<evidence type="ECO:0000259" key="2">
    <source>
        <dbReference type="PROSITE" id="PS01124"/>
    </source>
</evidence>
<comment type="caution">
    <text evidence="4">The sequence shown here is derived from an EMBL/GenBank/DDBJ whole genome shotgun (WGS) entry which is preliminary data.</text>
</comment>
<keyword evidence="5" id="KW-1185">Reference proteome</keyword>
<evidence type="ECO:0000313" key="4">
    <source>
        <dbReference type="EMBL" id="RVU01574.1"/>
    </source>
</evidence>
<dbReference type="InterPro" id="IPR018060">
    <property type="entry name" value="HTH_AraC"/>
</dbReference>
<dbReference type="GO" id="GO:0043565">
    <property type="term" value="F:sequence-specific DNA binding"/>
    <property type="evidence" value="ECO:0007669"/>
    <property type="project" value="InterPro"/>
</dbReference>
<dbReference type="Gene3D" id="3.30.450.20">
    <property type="entry name" value="PAS domain"/>
    <property type="match status" value="1"/>
</dbReference>
<keyword evidence="1" id="KW-0238">DNA-binding</keyword>
<dbReference type="InterPro" id="IPR013655">
    <property type="entry name" value="PAS_fold_3"/>
</dbReference>
<gene>
    <name evidence="4" type="ORF">EOD41_06300</name>
</gene>
<feature type="domain" description="HTH araC/xylS-type" evidence="2">
    <location>
        <begin position="164"/>
        <end position="262"/>
    </location>
</feature>
<dbReference type="InterPro" id="IPR000014">
    <property type="entry name" value="PAS"/>
</dbReference>
<dbReference type="InterPro" id="IPR035965">
    <property type="entry name" value="PAS-like_dom_sf"/>
</dbReference>
<dbReference type="CDD" id="cd00130">
    <property type="entry name" value="PAS"/>
    <property type="match status" value="1"/>
</dbReference>
<dbReference type="PROSITE" id="PS01124">
    <property type="entry name" value="HTH_ARAC_FAMILY_2"/>
    <property type="match status" value="1"/>
</dbReference>
<dbReference type="Proteomes" id="UP000282759">
    <property type="component" value="Unassembled WGS sequence"/>
</dbReference>
<dbReference type="PANTHER" id="PTHR43280">
    <property type="entry name" value="ARAC-FAMILY TRANSCRIPTIONAL REGULATOR"/>
    <property type="match status" value="1"/>
</dbReference>
<organism evidence="4 5">
    <name type="scientific">Mucilaginibacter limnophilus</name>
    <dbReference type="NCBI Taxonomy" id="1932778"/>
    <lineage>
        <taxon>Bacteria</taxon>
        <taxon>Pseudomonadati</taxon>
        <taxon>Bacteroidota</taxon>
        <taxon>Sphingobacteriia</taxon>
        <taxon>Sphingobacteriales</taxon>
        <taxon>Sphingobacteriaceae</taxon>
        <taxon>Mucilaginibacter</taxon>
    </lineage>
</organism>
<dbReference type="SMART" id="SM00091">
    <property type="entry name" value="PAS"/>
    <property type="match status" value="1"/>
</dbReference>
<reference evidence="4 5" key="1">
    <citation type="submission" date="2019-01" db="EMBL/GenBank/DDBJ databases">
        <authorList>
            <person name="Chen W.-M."/>
        </authorList>
    </citation>
    <scope>NUCLEOTIDE SEQUENCE [LARGE SCALE GENOMIC DNA]</scope>
    <source>
        <strain evidence="4 5">YBJ-36</strain>
    </source>
</reference>
<dbReference type="EMBL" id="SACK01000002">
    <property type="protein sequence ID" value="RVU01574.1"/>
    <property type="molecule type" value="Genomic_DNA"/>
</dbReference>
<dbReference type="Gene3D" id="1.10.10.60">
    <property type="entry name" value="Homeodomain-like"/>
    <property type="match status" value="1"/>
</dbReference>
<dbReference type="AlphaFoldDB" id="A0A437MV78"/>
<name>A0A437MV78_9SPHI</name>
<dbReference type="PROSITE" id="PS50112">
    <property type="entry name" value="PAS"/>
    <property type="match status" value="1"/>
</dbReference>